<evidence type="ECO:0000256" key="5">
    <source>
        <dbReference type="ARBA" id="ARBA00022741"/>
    </source>
</evidence>
<evidence type="ECO:0000256" key="8">
    <source>
        <dbReference type="ARBA" id="ARBA00023136"/>
    </source>
</evidence>
<dbReference type="Pfam" id="PF00005">
    <property type="entry name" value="ABC_tran"/>
    <property type="match status" value="1"/>
</dbReference>
<dbReference type="CDD" id="cd18548">
    <property type="entry name" value="ABC_6TM_Tm287_like"/>
    <property type="match status" value="1"/>
</dbReference>
<gene>
    <name evidence="12" type="ORF">LX66_2320</name>
</gene>
<dbReference type="FunFam" id="3.40.50.300:FF:000221">
    <property type="entry name" value="Multidrug ABC transporter ATP-binding protein"/>
    <property type="match status" value="1"/>
</dbReference>
<dbReference type="PROSITE" id="PS50929">
    <property type="entry name" value="ABC_TM1F"/>
    <property type="match status" value="1"/>
</dbReference>
<dbReference type="InterPro" id="IPR027417">
    <property type="entry name" value="P-loop_NTPase"/>
</dbReference>
<dbReference type="PROSITE" id="PS50893">
    <property type="entry name" value="ABC_TRANSPORTER_2"/>
    <property type="match status" value="1"/>
</dbReference>
<feature type="transmembrane region" description="Helical" evidence="9">
    <location>
        <begin position="137"/>
        <end position="161"/>
    </location>
</feature>
<evidence type="ECO:0000259" key="11">
    <source>
        <dbReference type="PROSITE" id="PS50929"/>
    </source>
</evidence>
<proteinExistence type="predicted"/>
<evidence type="ECO:0000256" key="6">
    <source>
        <dbReference type="ARBA" id="ARBA00022840"/>
    </source>
</evidence>
<keyword evidence="2" id="KW-0813">Transport</keyword>
<dbReference type="InterPro" id="IPR039421">
    <property type="entry name" value="Type_1_exporter"/>
</dbReference>
<reference evidence="12 13" key="1">
    <citation type="journal article" date="2013" name="Stand. Genomic Sci.">
        <title>Genomic Encyclopedia of Type Strains, Phase I: The one thousand microbial genomes (KMG-I) project.</title>
        <authorList>
            <person name="Kyrpides N.C."/>
            <person name="Woyke T."/>
            <person name="Eisen J.A."/>
            <person name="Garrity G."/>
            <person name="Lilburn T.G."/>
            <person name="Beck B.J."/>
            <person name="Whitman W.B."/>
            <person name="Hugenholtz P."/>
            <person name="Klenk H.P."/>
        </authorList>
    </citation>
    <scope>NUCLEOTIDE SEQUENCE [LARGE SCALE GENOMIC DNA]</scope>
    <source>
        <strain evidence="12 13">DSM 13484</strain>
    </source>
</reference>
<feature type="domain" description="ABC transmembrane type-1" evidence="11">
    <location>
        <begin position="31"/>
        <end position="310"/>
    </location>
</feature>
<evidence type="ECO:0000256" key="9">
    <source>
        <dbReference type="SAM" id="Phobius"/>
    </source>
</evidence>
<dbReference type="InterPro" id="IPR011527">
    <property type="entry name" value="ABC1_TM_dom"/>
</dbReference>
<dbReference type="SUPFAM" id="SSF90123">
    <property type="entry name" value="ABC transporter transmembrane region"/>
    <property type="match status" value="1"/>
</dbReference>
<keyword evidence="6" id="KW-0067">ATP-binding</keyword>
<comment type="caution">
    <text evidence="12">The sequence shown here is derived from an EMBL/GenBank/DDBJ whole genome shotgun (WGS) entry which is preliminary data.</text>
</comment>
<feature type="domain" description="ABC transporter" evidence="10">
    <location>
        <begin position="341"/>
        <end position="573"/>
    </location>
</feature>
<evidence type="ECO:0000313" key="12">
    <source>
        <dbReference type="EMBL" id="TWI88237.1"/>
    </source>
</evidence>
<evidence type="ECO:0000259" key="10">
    <source>
        <dbReference type="PROSITE" id="PS50893"/>
    </source>
</evidence>
<evidence type="ECO:0000256" key="2">
    <source>
        <dbReference type="ARBA" id="ARBA00022448"/>
    </source>
</evidence>
<dbReference type="OrthoDB" id="9760358at2"/>
<evidence type="ECO:0000256" key="3">
    <source>
        <dbReference type="ARBA" id="ARBA00022475"/>
    </source>
</evidence>
<accession>A0A562T3X3</accession>
<keyword evidence="7 9" id="KW-1133">Transmembrane helix</keyword>
<keyword evidence="3" id="KW-1003">Cell membrane</keyword>
<sequence>MQNANGNRPQPGPKPPRLTALIQPYRGLVTLLIVLALFSNGLNLVLPRIIAYGIDAYGRGETVFKPVITWFALTALCIFIFTYLQNIVQTYASERVARDLRTRLAAKVSQQTYAGIQSANPSRLLTNFTSDIDTVKLFVSQAIVSIASSLIIITGAAVLLFSINWELALAVLAIIPLIGATFFIVLRKMRVWFMKIREVIDWLNKVITESILGAALIRVLNAQGLEYDKFLAANTDAKNIGLTMIRLYALMIPVITFIANMAMVTILAMGGHYVIAGKLTLGNLAAFNSYLAILIFPVILIGVMSNVIAQASAAYQRVQEMLSLPDPEDSGTVQETLRGDIALQNIGLQYEGRPVLKDISFTVKAGSRTAIIGPTAAGKTQLLYLLANLAKPDSGHITYDGRDIRSYHPDALHRQVGLVFQDSILFNMSLRENIAFNDAVTDDALQRAIHTAALKDFIDTLPQGLDTIVSERGTSLSGGQKQRIMLARALAINPTVLLLDDFTARVDNSTEQQILQNLAQHYPHLTLLSVTQKISSIEQYDKIILLMEGEIIAAGTHAELLQTCPEYVQIYQSQRSTSAYELQSE</sequence>
<dbReference type="EMBL" id="VLLG01000003">
    <property type="protein sequence ID" value="TWI88237.1"/>
    <property type="molecule type" value="Genomic_DNA"/>
</dbReference>
<dbReference type="GO" id="GO:0015421">
    <property type="term" value="F:ABC-type oligopeptide transporter activity"/>
    <property type="evidence" value="ECO:0007669"/>
    <property type="project" value="TreeGrafter"/>
</dbReference>
<dbReference type="AlphaFoldDB" id="A0A562T3X3"/>
<keyword evidence="5" id="KW-0547">Nucleotide-binding</keyword>
<evidence type="ECO:0000256" key="4">
    <source>
        <dbReference type="ARBA" id="ARBA00022692"/>
    </source>
</evidence>
<dbReference type="InterPro" id="IPR017871">
    <property type="entry name" value="ABC_transporter-like_CS"/>
</dbReference>
<dbReference type="PANTHER" id="PTHR43394">
    <property type="entry name" value="ATP-DEPENDENT PERMEASE MDL1, MITOCHONDRIAL"/>
    <property type="match status" value="1"/>
</dbReference>
<dbReference type="RefSeq" id="WP_145713298.1">
    <property type="nucleotide sequence ID" value="NZ_BAAAFY010000001.1"/>
</dbReference>
<dbReference type="InterPro" id="IPR003593">
    <property type="entry name" value="AAA+_ATPase"/>
</dbReference>
<feature type="transmembrane region" description="Helical" evidence="9">
    <location>
        <begin position="67"/>
        <end position="88"/>
    </location>
</feature>
<dbReference type="SUPFAM" id="SSF52540">
    <property type="entry name" value="P-loop containing nucleoside triphosphate hydrolases"/>
    <property type="match status" value="1"/>
</dbReference>
<dbReference type="Gene3D" id="1.20.1560.10">
    <property type="entry name" value="ABC transporter type 1, transmembrane domain"/>
    <property type="match status" value="1"/>
</dbReference>
<dbReference type="Proteomes" id="UP000316778">
    <property type="component" value="Unassembled WGS sequence"/>
</dbReference>
<evidence type="ECO:0000313" key="13">
    <source>
        <dbReference type="Proteomes" id="UP000316778"/>
    </source>
</evidence>
<evidence type="ECO:0000256" key="7">
    <source>
        <dbReference type="ARBA" id="ARBA00022989"/>
    </source>
</evidence>
<dbReference type="GO" id="GO:0016887">
    <property type="term" value="F:ATP hydrolysis activity"/>
    <property type="evidence" value="ECO:0007669"/>
    <property type="project" value="InterPro"/>
</dbReference>
<feature type="transmembrane region" description="Helical" evidence="9">
    <location>
        <begin position="27"/>
        <end position="47"/>
    </location>
</feature>
<dbReference type="SMART" id="SM00382">
    <property type="entry name" value="AAA"/>
    <property type="match status" value="1"/>
</dbReference>
<dbReference type="GO" id="GO:0005886">
    <property type="term" value="C:plasma membrane"/>
    <property type="evidence" value="ECO:0007669"/>
    <property type="project" value="UniProtKB-SubCell"/>
</dbReference>
<evidence type="ECO:0000256" key="1">
    <source>
        <dbReference type="ARBA" id="ARBA00004651"/>
    </source>
</evidence>
<dbReference type="PROSITE" id="PS00211">
    <property type="entry name" value="ABC_TRANSPORTER_1"/>
    <property type="match status" value="1"/>
</dbReference>
<feature type="transmembrane region" description="Helical" evidence="9">
    <location>
        <begin position="247"/>
        <end position="275"/>
    </location>
</feature>
<name>A0A562T3X3_CHIJA</name>
<dbReference type="InterPro" id="IPR003439">
    <property type="entry name" value="ABC_transporter-like_ATP-bd"/>
</dbReference>
<dbReference type="PANTHER" id="PTHR43394:SF1">
    <property type="entry name" value="ATP-BINDING CASSETTE SUB-FAMILY B MEMBER 10, MITOCHONDRIAL"/>
    <property type="match status" value="1"/>
</dbReference>
<dbReference type="GO" id="GO:0005524">
    <property type="term" value="F:ATP binding"/>
    <property type="evidence" value="ECO:0007669"/>
    <property type="project" value="UniProtKB-KW"/>
</dbReference>
<keyword evidence="8 9" id="KW-0472">Membrane</keyword>
<dbReference type="Pfam" id="PF00664">
    <property type="entry name" value="ABC_membrane"/>
    <property type="match status" value="1"/>
</dbReference>
<keyword evidence="4 9" id="KW-0812">Transmembrane</keyword>
<organism evidence="12 13">
    <name type="scientific">Chitinophaga japonensis</name>
    <name type="common">Flexibacter japonensis</name>
    <dbReference type="NCBI Taxonomy" id="104662"/>
    <lineage>
        <taxon>Bacteria</taxon>
        <taxon>Pseudomonadati</taxon>
        <taxon>Bacteroidota</taxon>
        <taxon>Chitinophagia</taxon>
        <taxon>Chitinophagales</taxon>
        <taxon>Chitinophagaceae</taxon>
        <taxon>Chitinophaga</taxon>
    </lineage>
</organism>
<keyword evidence="13" id="KW-1185">Reference proteome</keyword>
<dbReference type="InterPro" id="IPR036640">
    <property type="entry name" value="ABC1_TM_sf"/>
</dbReference>
<comment type="subcellular location">
    <subcellularLocation>
        <location evidence="1">Cell membrane</location>
        <topology evidence="1">Multi-pass membrane protein</topology>
    </subcellularLocation>
</comment>
<dbReference type="Gene3D" id="3.40.50.300">
    <property type="entry name" value="P-loop containing nucleotide triphosphate hydrolases"/>
    <property type="match status" value="1"/>
</dbReference>
<protein>
    <submittedName>
        <fullName evidence="12">ABC-type multidrug transport system fused ATPase/permease subunit</fullName>
    </submittedName>
</protein>
<feature type="transmembrane region" description="Helical" evidence="9">
    <location>
        <begin position="167"/>
        <end position="186"/>
    </location>
</feature>
<feature type="transmembrane region" description="Helical" evidence="9">
    <location>
        <begin position="287"/>
        <end position="309"/>
    </location>
</feature>